<organism evidence="1 2">
    <name type="scientific">Dreissena polymorpha</name>
    <name type="common">Zebra mussel</name>
    <name type="synonym">Mytilus polymorpha</name>
    <dbReference type="NCBI Taxonomy" id="45954"/>
    <lineage>
        <taxon>Eukaryota</taxon>
        <taxon>Metazoa</taxon>
        <taxon>Spiralia</taxon>
        <taxon>Lophotrochozoa</taxon>
        <taxon>Mollusca</taxon>
        <taxon>Bivalvia</taxon>
        <taxon>Autobranchia</taxon>
        <taxon>Heteroconchia</taxon>
        <taxon>Euheterodonta</taxon>
        <taxon>Imparidentia</taxon>
        <taxon>Neoheterodontei</taxon>
        <taxon>Myida</taxon>
        <taxon>Dreissenoidea</taxon>
        <taxon>Dreissenidae</taxon>
        <taxon>Dreissena</taxon>
    </lineage>
</organism>
<reference evidence="1" key="1">
    <citation type="journal article" date="2019" name="bioRxiv">
        <title>The Genome of the Zebra Mussel, Dreissena polymorpha: A Resource for Invasive Species Research.</title>
        <authorList>
            <person name="McCartney M.A."/>
            <person name="Auch B."/>
            <person name="Kono T."/>
            <person name="Mallez S."/>
            <person name="Zhang Y."/>
            <person name="Obille A."/>
            <person name="Becker A."/>
            <person name="Abrahante J.E."/>
            <person name="Garbe J."/>
            <person name="Badalamenti J.P."/>
            <person name="Herman A."/>
            <person name="Mangelson H."/>
            <person name="Liachko I."/>
            <person name="Sullivan S."/>
            <person name="Sone E.D."/>
            <person name="Koren S."/>
            <person name="Silverstein K.A.T."/>
            <person name="Beckman K.B."/>
            <person name="Gohl D.M."/>
        </authorList>
    </citation>
    <scope>NUCLEOTIDE SEQUENCE</scope>
    <source>
        <strain evidence="1">Duluth1</strain>
        <tissue evidence="1">Whole animal</tissue>
    </source>
</reference>
<evidence type="ECO:0000313" key="1">
    <source>
        <dbReference type="EMBL" id="KAH3770157.1"/>
    </source>
</evidence>
<name>A0A9D4DY04_DREPO</name>
<comment type="caution">
    <text evidence="1">The sequence shown here is derived from an EMBL/GenBank/DDBJ whole genome shotgun (WGS) entry which is preliminary data.</text>
</comment>
<dbReference type="AlphaFoldDB" id="A0A9D4DY04"/>
<reference evidence="1" key="2">
    <citation type="submission" date="2020-11" db="EMBL/GenBank/DDBJ databases">
        <authorList>
            <person name="McCartney M.A."/>
            <person name="Auch B."/>
            <person name="Kono T."/>
            <person name="Mallez S."/>
            <person name="Becker A."/>
            <person name="Gohl D.M."/>
            <person name="Silverstein K.A.T."/>
            <person name="Koren S."/>
            <person name="Bechman K.B."/>
            <person name="Herman A."/>
            <person name="Abrahante J.E."/>
            <person name="Garbe J."/>
        </authorList>
    </citation>
    <scope>NUCLEOTIDE SEQUENCE</scope>
    <source>
        <strain evidence="1">Duluth1</strain>
        <tissue evidence="1">Whole animal</tissue>
    </source>
</reference>
<gene>
    <name evidence="1" type="ORF">DPMN_171440</name>
</gene>
<dbReference type="EMBL" id="JAIWYP010000009">
    <property type="protein sequence ID" value="KAH3770157.1"/>
    <property type="molecule type" value="Genomic_DNA"/>
</dbReference>
<keyword evidence="2" id="KW-1185">Reference proteome</keyword>
<sequence length="63" mass="6986">MSVLVLARWHGVLRRTWNSSFWLENLRYGVPRIYLAGCGGLSDCACMLCCTWPVAVALAIADV</sequence>
<proteinExistence type="predicted"/>
<protein>
    <submittedName>
        <fullName evidence="1">Uncharacterized protein</fullName>
    </submittedName>
</protein>
<evidence type="ECO:0000313" key="2">
    <source>
        <dbReference type="Proteomes" id="UP000828390"/>
    </source>
</evidence>
<accession>A0A9D4DY04</accession>
<dbReference type="Proteomes" id="UP000828390">
    <property type="component" value="Unassembled WGS sequence"/>
</dbReference>